<organism evidence="1 2">
    <name type="scientific">Candidatus Komeilibacteria bacterium CG_4_10_14_0_2_um_filter_37_10</name>
    <dbReference type="NCBI Taxonomy" id="1974470"/>
    <lineage>
        <taxon>Bacteria</taxon>
        <taxon>Candidatus Komeiliibacteriota</taxon>
    </lineage>
</organism>
<dbReference type="EMBL" id="PFPO01000091">
    <property type="protein sequence ID" value="PIZ98379.1"/>
    <property type="molecule type" value="Genomic_DNA"/>
</dbReference>
<sequence length="85" mass="9606">MGVYKLMVEANLKNRFSRLRGQLDGLEGMLTNSRNCEDVLIQLSAIKAALNQLGVLILQKETNCLKLKDADKKKLETLLNRFVKS</sequence>
<gene>
    <name evidence="1" type="ORF">COX77_04830</name>
</gene>
<dbReference type="InterPro" id="IPR038390">
    <property type="entry name" value="Metal_Tscrpt_repr_sf"/>
</dbReference>
<dbReference type="PANTHER" id="PTHR33677">
    <property type="entry name" value="TRANSCRIPTIONAL REPRESSOR FRMR-RELATED"/>
    <property type="match status" value="1"/>
</dbReference>
<dbReference type="AlphaFoldDB" id="A0A2M7VD69"/>
<dbReference type="CDD" id="cd10148">
    <property type="entry name" value="CsoR-like_DUF156"/>
    <property type="match status" value="1"/>
</dbReference>
<protein>
    <recommendedName>
        <fullName evidence="3">Transcriptional regulator</fullName>
    </recommendedName>
</protein>
<dbReference type="InterPro" id="IPR003735">
    <property type="entry name" value="Metal_Tscrpt_repr"/>
</dbReference>
<proteinExistence type="predicted"/>
<evidence type="ECO:0008006" key="3">
    <source>
        <dbReference type="Google" id="ProtNLM"/>
    </source>
</evidence>
<dbReference type="GO" id="GO:0046872">
    <property type="term" value="F:metal ion binding"/>
    <property type="evidence" value="ECO:0007669"/>
    <property type="project" value="InterPro"/>
</dbReference>
<dbReference type="Pfam" id="PF02583">
    <property type="entry name" value="Trns_repr_metal"/>
    <property type="match status" value="1"/>
</dbReference>
<comment type="caution">
    <text evidence="1">The sequence shown here is derived from an EMBL/GenBank/DDBJ whole genome shotgun (WGS) entry which is preliminary data.</text>
</comment>
<name>A0A2M7VD69_9BACT</name>
<evidence type="ECO:0000313" key="2">
    <source>
        <dbReference type="Proteomes" id="UP000230405"/>
    </source>
</evidence>
<dbReference type="Proteomes" id="UP000230405">
    <property type="component" value="Unassembled WGS sequence"/>
</dbReference>
<reference evidence="2" key="1">
    <citation type="submission" date="2017-09" db="EMBL/GenBank/DDBJ databases">
        <title>Depth-based differentiation of microbial function through sediment-hosted aquifers and enrichment of novel symbionts in the deep terrestrial subsurface.</title>
        <authorList>
            <person name="Probst A.J."/>
            <person name="Ladd B."/>
            <person name="Jarett J.K."/>
            <person name="Geller-Mcgrath D.E."/>
            <person name="Sieber C.M.K."/>
            <person name="Emerson J.B."/>
            <person name="Anantharaman K."/>
            <person name="Thomas B.C."/>
            <person name="Malmstrom R."/>
            <person name="Stieglmeier M."/>
            <person name="Klingl A."/>
            <person name="Woyke T."/>
            <person name="Ryan C.M."/>
            <person name="Banfield J.F."/>
        </authorList>
    </citation>
    <scope>NUCLEOTIDE SEQUENCE [LARGE SCALE GENOMIC DNA]</scope>
</reference>
<dbReference type="GO" id="GO:0045892">
    <property type="term" value="P:negative regulation of DNA-templated transcription"/>
    <property type="evidence" value="ECO:0007669"/>
    <property type="project" value="UniProtKB-ARBA"/>
</dbReference>
<accession>A0A2M7VD69</accession>
<dbReference type="Gene3D" id="1.20.58.1000">
    <property type="entry name" value="Metal-sensitive repressor, helix protomer"/>
    <property type="match status" value="1"/>
</dbReference>
<dbReference type="GO" id="GO:0003677">
    <property type="term" value="F:DNA binding"/>
    <property type="evidence" value="ECO:0007669"/>
    <property type="project" value="InterPro"/>
</dbReference>
<evidence type="ECO:0000313" key="1">
    <source>
        <dbReference type="EMBL" id="PIZ98379.1"/>
    </source>
</evidence>